<dbReference type="SUPFAM" id="SSF53901">
    <property type="entry name" value="Thiolase-like"/>
    <property type="match status" value="2"/>
</dbReference>
<evidence type="ECO:0000259" key="3">
    <source>
        <dbReference type="Pfam" id="PF08541"/>
    </source>
</evidence>
<keyword evidence="2" id="KW-0012">Acyltransferase</keyword>
<dbReference type="EMBL" id="CP124616">
    <property type="protein sequence ID" value="WGW04522.1"/>
    <property type="molecule type" value="Genomic_DNA"/>
</dbReference>
<dbReference type="Proteomes" id="UP001241605">
    <property type="component" value="Chromosome"/>
</dbReference>
<protein>
    <submittedName>
        <fullName evidence="4">3-oxoacyl-[acyl-carrier-protein] synthase III C-terminal domain-containing protein</fullName>
    </submittedName>
</protein>
<dbReference type="Pfam" id="PF08541">
    <property type="entry name" value="ACP_syn_III_C"/>
    <property type="match status" value="1"/>
</dbReference>
<feature type="domain" description="Beta-ketoacyl-[acyl-carrier-protein] synthase III C-terminal" evidence="3">
    <location>
        <begin position="215"/>
        <end position="302"/>
    </location>
</feature>
<organism evidence="4 5">
    <name type="scientific">Tropicibacter oceani</name>
    <dbReference type="NCBI Taxonomy" id="3058420"/>
    <lineage>
        <taxon>Bacteria</taxon>
        <taxon>Pseudomonadati</taxon>
        <taxon>Pseudomonadota</taxon>
        <taxon>Alphaproteobacteria</taxon>
        <taxon>Rhodobacterales</taxon>
        <taxon>Roseobacteraceae</taxon>
        <taxon>Tropicibacter</taxon>
    </lineage>
</organism>
<dbReference type="InterPro" id="IPR016039">
    <property type="entry name" value="Thiolase-like"/>
</dbReference>
<dbReference type="RefSeq" id="WP_282301157.1">
    <property type="nucleotide sequence ID" value="NZ_CP124616.1"/>
</dbReference>
<dbReference type="InterPro" id="IPR013747">
    <property type="entry name" value="ACP_syn_III_C"/>
</dbReference>
<keyword evidence="1" id="KW-0808">Transferase</keyword>
<evidence type="ECO:0000313" key="4">
    <source>
        <dbReference type="EMBL" id="WGW04522.1"/>
    </source>
</evidence>
<dbReference type="Gene3D" id="3.40.47.10">
    <property type="match status" value="2"/>
</dbReference>
<evidence type="ECO:0000256" key="2">
    <source>
        <dbReference type="ARBA" id="ARBA00023315"/>
    </source>
</evidence>
<gene>
    <name evidence="4" type="ORF">QF118_02935</name>
</gene>
<reference evidence="4 5" key="1">
    <citation type="submission" date="2023-05" db="EMBL/GenBank/DDBJ databases">
        <title>YMD87, complete Genome.</title>
        <authorList>
            <person name="Zhang J."/>
            <person name="Xu X."/>
        </authorList>
    </citation>
    <scope>NUCLEOTIDE SEQUENCE [LARGE SCALE GENOMIC DNA]</scope>
    <source>
        <strain evidence="4 5">YMD87</strain>
    </source>
</reference>
<evidence type="ECO:0000256" key="1">
    <source>
        <dbReference type="ARBA" id="ARBA00022679"/>
    </source>
</evidence>
<accession>A0ABY8QIR2</accession>
<dbReference type="PANTHER" id="PTHR34069">
    <property type="entry name" value="3-OXOACYL-[ACYL-CARRIER-PROTEIN] SYNTHASE 3"/>
    <property type="match status" value="1"/>
</dbReference>
<dbReference type="PANTHER" id="PTHR34069:SF2">
    <property type="entry name" value="BETA-KETOACYL-[ACYL-CARRIER-PROTEIN] SYNTHASE III"/>
    <property type="match status" value="1"/>
</dbReference>
<proteinExistence type="predicted"/>
<keyword evidence="5" id="KW-1185">Reference proteome</keyword>
<name>A0ABY8QIR2_9RHOB</name>
<evidence type="ECO:0000313" key="5">
    <source>
        <dbReference type="Proteomes" id="UP001241605"/>
    </source>
</evidence>
<sequence>MFDILDIETTVSARSITVSQACAQLTLSNKDRRMYERFFGLASIPSDPTQSLNVMTGAAIARLLEGPEAPDLVVHCHTLLSSGPCRSDSAVPVHLIEAGKTEVFSATMCHCASGVAVLEMVESLLPENGTALIVVSDKAFHPAVQLIRNTTLMGDGAAAILVGKRPGRFRYLGGHTERLGAYSIITGLVGEETDTAFADEYIEFTARCIELALVNAGITIADVRLILPHNVNIPSWDQIAQRIGAARDQIWLKNVSRYAHTFGADPFLNLADADRDGALAPGDHVALVSVGLGATAACAVLQVNPPVDGANERTVEK</sequence>